<accession>A0ABN8RFT0</accession>
<gene>
    <name evidence="1" type="ORF">PEVE_00010966</name>
</gene>
<evidence type="ECO:0008006" key="3">
    <source>
        <dbReference type="Google" id="ProtNLM"/>
    </source>
</evidence>
<dbReference type="SUPFAM" id="SSF56672">
    <property type="entry name" value="DNA/RNA polymerases"/>
    <property type="match status" value="1"/>
</dbReference>
<reference evidence="1 2" key="1">
    <citation type="submission" date="2022-05" db="EMBL/GenBank/DDBJ databases">
        <authorList>
            <consortium name="Genoscope - CEA"/>
            <person name="William W."/>
        </authorList>
    </citation>
    <scope>NUCLEOTIDE SEQUENCE [LARGE SCALE GENOMIC DNA]</scope>
</reference>
<name>A0ABN8RFT0_9CNID</name>
<evidence type="ECO:0000313" key="2">
    <source>
        <dbReference type="Proteomes" id="UP001159427"/>
    </source>
</evidence>
<evidence type="ECO:0000313" key="1">
    <source>
        <dbReference type="EMBL" id="CAH3177078.1"/>
    </source>
</evidence>
<proteinExistence type="predicted"/>
<dbReference type="EMBL" id="CALNXI010001787">
    <property type="protein sequence ID" value="CAH3177078.1"/>
    <property type="molecule type" value="Genomic_DNA"/>
</dbReference>
<dbReference type="Gene3D" id="3.90.1600.10">
    <property type="entry name" value="Palm domain of DNA polymerase"/>
    <property type="match status" value="1"/>
</dbReference>
<protein>
    <recommendedName>
        <fullName evidence="3">DNA-directed DNA polymerase</fullName>
    </recommendedName>
</protein>
<comment type="caution">
    <text evidence="1">The sequence shown here is derived from an EMBL/GenBank/DDBJ whole genome shotgun (WGS) entry which is preliminary data.</text>
</comment>
<dbReference type="PANTHER" id="PTHR33568">
    <property type="entry name" value="DNA POLYMERASE"/>
    <property type="match status" value="1"/>
</dbReference>
<organism evidence="1 2">
    <name type="scientific">Porites evermanni</name>
    <dbReference type="NCBI Taxonomy" id="104178"/>
    <lineage>
        <taxon>Eukaryota</taxon>
        <taxon>Metazoa</taxon>
        <taxon>Cnidaria</taxon>
        <taxon>Anthozoa</taxon>
        <taxon>Hexacorallia</taxon>
        <taxon>Scleractinia</taxon>
        <taxon>Fungiina</taxon>
        <taxon>Poritidae</taxon>
        <taxon>Porites</taxon>
    </lineage>
</organism>
<dbReference type="InterPro" id="IPR023211">
    <property type="entry name" value="DNA_pol_palm_dom_sf"/>
</dbReference>
<sequence length="194" mass="23039">MEVVTTQAEEYQKSFKTNVFIAVFMTTHARLKLYEALETLQERVLYYHTDSIIYRWRPGQTEIPLGSFLGQFTDELEGDPIVEFVSGSTKNYGYLTQSGHTECKVRGFSLNYRTKQKLNYETMKQKENLKELDDLREIRQQMDIVDKNFFDWDQTTKCIHLIGRIKRYGLVFEKCVIDRSTRKSYLYGYCRILD</sequence>
<keyword evidence="2" id="KW-1185">Reference proteome</keyword>
<dbReference type="PANTHER" id="PTHR33568:SF3">
    <property type="entry name" value="DNA-DIRECTED DNA POLYMERASE"/>
    <property type="match status" value="1"/>
</dbReference>
<feature type="non-terminal residue" evidence="1">
    <location>
        <position position="194"/>
    </location>
</feature>
<dbReference type="Proteomes" id="UP001159427">
    <property type="component" value="Unassembled WGS sequence"/>
</dbReference>
<dbReference type="InterPro" id="IPR043502">
    <property type="entry name" value="DNA/RNA_pol_sf"/>
</dbReference>